<evidence type="ECO:0000256" key="6">
    <source>
        <dbReference type="ARBA" id="ARBA00023136"/>
    </source>
</evidence>
<dbReference type="CDD" id="cd06261">
    <property type="entry name" value="TM_PBP2"/>
    <property type="match status" value="1"/>
</dbReference>
<dbReference type="Proteomes" id="UP000236721">
    <property type="component" value="Unassembled WGS sequence"/>
</dbReference>
<accession>A0A1H5UKS5</accession>
<keyword evidence="3" id="KW-1003">Cell membrane</keyword>
<dbReference type="SUPFAM" id="SSF161098">
    <property type="entry name" value="MetI-like"/>
    <property type="match status" value="1"/>
</dbReference>
<dbReference type="OrthoDB" id="369039at2"/>
<name>A0A1H5UKS5_9VIBR</name>
<feature type="transmembrane region" description="Helical" evidence="7">
    <location>
        <begin position="75"/>
        <end position="94"/>
    </location>
</feature>
<dbReference type="PANTHER" id="PTHR43744:SF2">
    <property type="entry name" value="ARABINOOLIGOSACCHARIDES TRANSPORT SYSTEM PERMEASE PROTEIN ARAQ"/>
    <property type="match status" value="1"/>
</dbReference>
<dbReference type="GO" id="GO:0005886">
    <property type="term" value="C:plasma membrane"/>
    <property type="evidence" value="ECO:0007669"/>
    <property type="project" value="UniProtKB-SubCell"/>
</dbReference>
<feature type="transmembrane region" description="Helical" evidence="7">
    <location>
        <begin position="232"/>
        <end position="257"/>
    </location>
</feature>
<keyword evidence="2 7" id="KW-0813">Transport</keyword>
<feature type="domain" description="ABC transmembrane type-1" evidence="8">
    <location>
        <begin position="69"/>
        <end position="258"/>
    </location>
</feature>
<keyword evidence="6 7" id="KW-0472">Membrane</keyword>
<evidence type="ECO:0000256" key="1">
    <source>
        <dbReference type="ARBA" id="ARBA00004651"/>
    </source>
</evidence>
<dbReference type="AlphaFoldDB" id="A0A1H5UKS5"/>
<evidence type="ECO:0000256" key="2">
    <source>
        <dbReference type="ARBA" id="ARBA00022448"/>
    </source>
</evidence>
<feature type="transmembrane region" description="Helical" evidence="7">
    <location>
        <begin position="106"/>
        <end position="125"/>
    </location>
</feature>
<evidence type="ECO:0000256" key="3">
    <source>
        <dbReference type="ARBA" id="ARBA00022475"/>
    </source>
</evidence>
<proteinExistence type="inferred from homology"/>
<dbReference type="GO" id="GO:0055085">
    <property type="term" value="P:transmembrane transport"/>
    <property type="evidence" value="ECO:0007669"/>
    <property type="project" value="InterPro"/>
</dbReference>
<keyword evidence="10" id="KW-1185">Reference proteome</keyword>
<feature type="transmembrane region" description="Helical" evidence="7">
    <location>
        <begin position="137"/>
        <end position="154"/>
    </location>
</feature>
<dbReference type="PANTHER" id="PTHR43744">
    <property type="entry name" value="ABC TRANSPORTER PERMEASE PROTEIN MG189-RELATED-RELATED"/>
    <property type="match status" value="1"/>
</dbReference>
<comment type="similarity">
    <text evidence="7">Belongs to the binding-protein-dependent transport system permease family.</text>
</comment>
<evidence type="ECO:0000256" key="4">
    <source>
        <dbReference type="ARBA" id="ARBA00022692"/>
    </source>
</evidence>
<comment type="subcellular location">
    <subcellularLocation>
        <location evidence="1 7">Cell membrane</location>
        <topology evidence="1 7">Multi-pass membrane protein</topology>
    </subcellularLocation>
</comment>
<reference evidence="10" key="1">
    <citation type="submission" date="2016-10" db="EMBL/GenBank/DDBJ databases">
        <authorList>
            <person name="Varghese N."/>
            <person name="Submissions S."/>
        </authorList>
    </citation>
    <scope>NUCLEOTIDE SEQUENCE [LARGE SCALE GENOMIC DNA]</scope>
    <source>
        <strain evidence="10">CGMCC 1.7062</strain>
    </source>
</reference>
<protein>
    <submittedName>
        <fullName evidence="9">Lactose ABC transporter membrane protein</fullName>
    </submittedName>
</protein>
<feature type="transmembrane region" description="Helical" evidence="7">
    <location>
        <begin position="192"/>
        <end position="212"/>
    </location>
</feature>
<sequence length="271" mass="30580">MNNKNKAMRSLMYAFLSMFSLVSLFPFYWMIVSSTNTTTQVNTGKFTFGDQLLINLAKLNEQIDLWLIFYNTSKIAIISTLFTLLISSMAGYGFEVYKSKVRDRVYSAMLLTMMIPFAALMIPLFTLMAKAGLLDTHLAVMLPTIASVFIVFYFRQCTKAFPSELIDAARVDGVRDWKIYLFVYMPVMKTTYAAAFIIVFMTSWNAFLWPLIVLQSAELKTINLVLSSLSSAYFPDFGIIMVGTVVATIPTLAVFFLMQKQFVAGMTGSVK</sequence>
<organism evidence="9 10">
    <name type="scientific">Vibrio hangzhouensis</name>
    <dbReference type="NCBI Taxonomy" id="462991"/>
    <lineage>
        <taxon>Bacteria</taxon>
        <taxon>Pseudomonadati</taxon>
        <taxon>Pseudomonadota</taxon>
        <taxon>Gammaproteobacteria</taxon>
        <taxon>Vibrionales</taxon>
        <taxon>Vibrionaceae</taxon>
        <taxon>Vibrio</taxon>
    </lineage>
</organism>
<evidence type="ECO:0000256" key="7">
    <source>
        <dbReference type="RuleBase" id="RU363032"/>
    </source>
</evidence>
<evidence type="ECO:0000256" key="5">
    <source>
        <dbReference type="ARBA" id="ARBA00022989"/>
    </source>
</evidence>
<dbReference type="RefSeq" id="WP_103879160.1">
    <property type="nucleotide sequence ID" value="NZ_FNVG01000003.1"/>
</dbReference>
<keyword evidence="5 7" id="KW-1133">Transmembrane helix</keyword>
<evidence type="ECO:0000313" key="10">
    <source>
        <dbReference type="Proteomes" id="UP000236721"/>
    </source>
</evidence>
<dbReference type="Pfam" id="PF00528">
    <property type="entry name" value="BPD_transp_1"/>
    <property type="match status" value="1"/>
</dbReference>
<dbReference type="InterPro" id="IPR035906">
    <property type="entry name" value="MetI-like_sf"/>
</dbReference>
<dbReference type="InterPro" id="IPR000515">
    <property type="entry name" value="MetI-like"/>
</dbReference>
<keyword evidence="4 7" id="KW-0812">Transmembrane</keyword>
<gene>
    <name evidence="9" type="ORF">SAMN04488244_103199</name>
</gene>
<feature type="transmembrane region" description="Helical" evidence="7">
    <location>
        <begin position="12"/>
        <end position="31"/>
    </location>
</feature>
<dbReference type="Gene3D" id="1.10.3720.10">
    <property type="entry name" value="MetI-like"/>
    <property type="match status" value="1"/>
</dbReference>
<dbReference type="PROSITE" id="PS50928">
    <property type="entry name" value="ABC_TM1"/>
    <property type="match status" value="1"/>
</dbReference>
<evidence type="ECO:0000259" key="8">
    <source>
        <dbReference type="PROSITE" id="PS50928"/>
    </source>
</evidence>
<dbReference type="EMBL" id="FNVG01000003">
    <property type="protein sequence ID" value="SEF74991.1"/>
    <property type="molecule type" value="Genomic_DNA"/>
</dbReference>
<evidence type="ECO:0000313" key="9">
    <source>
        <dbReference type="EMBL" id="SEF74991.1"/>
    </source>
</evidence>